<keyword evidence="10" id="KW-1185">Reference proteome</keyword>
<protein>
    <submittedName>
        <fullName evidence="9">Predicted arabinose efflux permease, MFS family</fullName>
    </submittedName>
</protein>
<dbReference type="Gene3D" id="1.20.1250.20">
    <property type="entry name" value="MFS general substrate transporter like domains"/>
    <property type="match status" value="1"/>
</dbReference>
<dbReference type="InterPro" id="IPR050171">
    <property type="entry name" value="MFS_Transporters"/>
</dbReference>
<dbReference type="InterPro" id="IPR020846">
    <property type="entry name" value="MFS_dom"/>
</dbReference>
<evidence type="ECO:0000256" key="6">
    <source>
        <dbReference type="ARBA" id="ARBA00023136"/>
    </source>
</evidence>
<keyword evidence="5 7" id="KW-1133">Transmembrane helix</keyword>
<dbReference type="PANTHER" id="PTHR23517:SF3">
    <property type="entry name" value="INTEGRAL MEMBRANE TRANSPORT PROTEIN"/>
    <property type="match status" value="1"/>
</dbReference>
<feature type="transmembrane region" description="Helical" evidence="7">
    <location>
        <begin position="95"/>
        <end position="115"/>
    </location>
</feature>
<evidence type="ECO:0000259" key="8">
    <source>
        <dbReference type="PROSITE" id="PS50850"/>
    </source>
</evidence>
<feature type="transmembrane region" description="Helical" evidence="7">
    <location>
        <begin position="238"/>
        <end position="261"/>
    </location>
</feature>
<sequence length="388" mass="42091">MSKKILFFIITGFFWFSLYTYIPQMTNYAKEMGASYKMIGLIAGVYGLSQTILRIPLGIVSDAFNRRKVFVEIGLLITVASALLVFLVPNVYMLLMGRFIAGIAAATWVNFTVMFSGYFDASQSTKAIGIINSASKVGQFTAMLLGGVVSLRFGIRYVFLLSVLGGSIGFILSLFVREKQDPRRRKTFRTADLSSILSDRYILHISLLGIISQLMNYSTTFGFTPLIASGLGADNLDLGLLATAFNLPQIAFAALSGTLFIKYFGEKNTLLLGFSVTTAMCMITPFVPNLPILYFVQVINGIGNAISFPLLMGLVIKNVDTGLRNTTMGVYQAMYGVGMLIGPMLLGSVGDAFGLVSGFIATGLLGVLAMVSIQLFSAKQNMQSNQTL</sequence>
<evidence type="ECO:0000313" key="9">
    <source>
        <dbReference type="EMBL" id="SHJ56376.1"/>
    </source>
</evidence>
<keyword evidence="4 7" id="KW-0812">Transmembrane</keyword>
<evidence type="ECO:0000256" key="7">
    <source>
        <dbReference type="SAM" id="Phobius"/>
    </source>
</evidence>
<evidence type="ECO:0000256" key="4">
    <source>
        <dbReference type="ARBA" id="ARBA00022692"/>
    </source>
</evidence>
<evidence type="ECO:0000313" key="10">
    <source>
        <dbReference type="Proteomes" id="UP000184536"/>
    </source>
</evidence>
<keyword evidence="2" id="KW-0813">Transport</keyword>
<organism evidence="9 10">
    <name type="scientific">Geosporobacter subterraneus DSM 17957</name>
    <dbReference type="NCBI Taxonomy" id="1121919"/>
    <lineage>
        <taxon>Bacteria</taxon>
        <taxon>Bacillati</taxon>
        <taxon>Bacillota</taxon>
        <taxon>Clostridia</taxon>
        <taxon>Peptostreptococcales</taxon>
        <taxon>Thermotaleaceae</taxon>
        <taxon>Geosporobacter</taxon>
    </lineage>
</organism>
<feature type="transmembrane region" description="Helical" evidence="7">
    <location>
        <begin position="292"/>
        <end position="316"/>
    </location>
</feature>
<evidence type="ECO:0000256" key="3">
    <source>
        <dbReference type="ARBA" id="ARBA00022475"/>
    </source>
</evidence>
<evidence type="ECO:0000256" key="2">
    <source>
        <dbReference type="ARBA" id="ARBA00022448"/>
    </source>
</evidence>
<dbReference type="InterPro" id="IPR001958">
    <property type="entry name" value="Tet-R_TetA/multi-R_MdtG-like"/>
</dbReference>
<reference evidence="10" key="1">
    <citation type="submission" date="2016-11" db="EMBL/GenBank/DDBJ databases">
        <authorList>
            <person name="Varghese N."/>
            <person name="Submissions S."/>
        </authorList>
    </citation>
    <scope>NUCLEOTIDE SEQUENCE [LARGE SCALE GENOMIC DNA]</scope>
    <source>
        <strain evidence="10">DSM 17957</strain>
    </source>
</reference>
<comment type="subcellular location">
    <subcellularLocation>
        <location evidence="1">Cell membrane</location>
        <topology evidence="1">Multi-pass membrane protein</topology>
    </subcellularLocation>
</comment>
<dbReference type="EMBL" id="FQZV01000030">
    <property type="protein sequence ID" value="SHJ56376.1"/>
    <property type="molecule type" value="Genomic_DNA"/>
</dbReference>
<feature type="transmembrane region" description="Helical" evidence="7">
    <location>
        <begin position="155"/>
        <end position="176"/>
    </location>
</feature>
<feature type="transmembrane region" description="Helical" evidence="7">
    <location>
        <begin position="127"/>
        <end position="149"/>
    </location>
</feature>
<feature type="transmembrane region" description="Helical" evidence="7">
    <location>
        <begin position="352"/>
        <end position="376"/>
    </location>
</feature>
<feature type="transmembrane region" description="Helical" evidence="7">
    <location>
        <begin position="69"/>
        <end position="89"/>
    </location>
</feature>
<dbReference type="GO" id="GO:0022857">
    <property type="term" value="F:transmembrane transporter activity"/>
    <property type="evidence" value="ECO:0007669"/>
    <property type="project" value="InterPro"/>
</dbReference>
<dbReference type="GO" id="GO:0005886">
    <property type="term" value="C:plasma membrane"/>
    <property type="evidence" value="ECO:0007669"/>
    <property type="project" value="UniProtKB-SubCell"/>
</dbReference>
<gene>
    <name evidence="9" type="ORF">SAMN02745975_02358</name>
</gene>
<dbReference type="Gene3D" id="1.20.1720.10">
    <property type="entry name" value="Multidrug resistance protein D"/>
    <property type="match status" value="1"/>
</dbReference>
<feature type="domain" description="Major facilitator superfamily (MFS) profile" evidence="8">
    <location>
        <begin position="1"/>
        <end position="381"/>
    </location>
</feature>
<dbReference type="SUPFAM" id="SSF103473">
    <property type="entry name" value="MFS general substrate transporter"/>
    <property type="match status" value="1"/>
</dbReference>
<evidence type="ECO:0000256" key="1">
    <source>
        <dbReference type="ARBA" id="ARBA00004651"/>
    </source>
</evidence>
<dbReference type="PRINTS" id="PR01035">
    <property type="entry name" value="TCRTETA"/>
</dbReference>
<dbReference type="AlphaFoldDB" id="A0A1M6KBM9"/>
<feature type="transmembrane region" description="Helical" evidence="7">
    <location>
        <begin position="328"/>
        <end position="346"/>
    </location>
</feature>
<keyword evidence="6 7" id="KW-0472">Membrane</keyword>
<accession>A0A1M6KBM9</accession>
<dbReference type="InterPro" id="IPR011701">
    <property type="entry name" value="MFS"/>
</dbReference>
<dbReference type="OrthoDB" id="9607at2"/>
<feature type="transmembrane region" description="Helical" evidence="7">
    <location>
        <begin position="197"/>
        <end position="218"/>
    </location>
</feature>
<proteinExistence type="predicted"/>
<dbReference type="CDD" id="cd17490">
    <property type="entry name" value="MFS_YxlH_like"/>
    <property type="match status" value="1"/>
</dbReference>
<feature type="transmembrane region" description="Helical" evidence="7">
    <location>
        <begin position="268"/>
        <end position="286"/>
    </location>
</feature>
<evidence type="ECO:0000256" key="5">
    <source>
        <dbReference type="ARBA" id="ARBA00022989"/>
    </source>
</evidence>
<dbReference type="Proteomes" id="UP000184536">
    <property type="component" value="Unassembled WGS sequence"/>
</dbReference>
<dbReference type="Pfam" id="PF07690">
    <property type="entry name" value="MFS_1"/>
    <property type="match status" value="1"/>
</dbReference>
<feature type="transmembrane region" description="Helical" evidence="7">
    <location>
        <begin position="34"/>
        <end position="57"/>
    </location>
</feature>
<dbReference type="PROSITE" id="PS50850">
    <property type="entry name" value="MFS"/>
    <property type="match status" value="1"/>
</dbReference>
<dbReference type="InterPro" id="IPR036259">
    <property type="entry name" value="MFS_trans_sf"/>
</dbReference>
<feature type="transmembrane region" description="Helical" evidence="7">
    <location>
        <begin position="5"/>
        <end position="22"/>
    </location>
</feature>
<dbReference type="STRING" id="1121919.SAMN02745975_02358"/>
<dbReference type="RefSeq" id="WP_110941476.1">
    <property type="nucleotide sequence ID" value="NZ_FQZV01000030.1"/>
</dbReference>
<keyword evidence="3" id="KW-1003">Cell membrane</keyword>
<name>A0A1M6KBM9_9FIRM</name>
<dbReference type="PANTHER" id="PTHR23517">
    <property type="entry name" value="RESISTANCE PROTEIN MDTM, PUTATIVE-RELATED-RELATED"/>
    <property type="match status" value="1"/>
</dbReference>